<dbReference type="EMBL" id="ML977320">
    <property type="protein sequence ID" value="KAF2116732.1"/>
    <property type="molecule type" value="Genomic_DNA"/>
</dbReference>
<sequence>MIFVRPAMMAPWAGRQSFAGTASSCFQRPGHRRLKTWPPPPAPIVGGAAQGRGVRSRCWPVLHHESQHHGWGLVGSRIRSPRSSKEKSWDGWGKAWWFSKTSRRSVSRLSCAGPRCDKGPRRANQAGLQSIRRLRSRRLAAICLAATALHDLGLRWRG</sequence>
<dbReference type="Proteomes" id="UP000799770">
    <property type="component" value="Unassembled WGS sequence"/>
</dbReference>
<gene>
    <name evidence="1" type="ORF">BDV96DRAFT_34070</name>
</gene>
<name>A0A6A5ZB81_9PLEO</name>
<protein>
    <submittedName>
        <fullName evidence="1">Uncharacterized protein</fullName>
    </submittedName>
</protein>
<accession>A0A6A5ZB81</accession>
<keyword evidence="2" id="KW-1185">Reference proteome</keyword>
<evidence type="ECO:0000313" key="2">
    <source>
        <dbReference type="Proteomes" id="UP000799770"/>
    </source>
</evidence>
<organism evidence="1 2">
    <name type="scientific">Lophiotrema nucula</name>
    <dbReference type="NCBI Taxonomy" id="690887"/>
    <lineage>
        <taxon>Eukaryota</taxon>
        <taxon>Fungi</taxon>
        <taxon>Dikarya</taxon>
        <taxon>Ascomycota</taxon>
        <taxon>Pezizomycotina</taxon>
        <taxon>Dothideomycetes</taxon>
        <taxon>Pleosporomycetidae</taxon>
        <taxon>Pleosporales</taxon>
        <taxon>Lophiotremataceae</taxon>
        <taxon>Lophiotrema</taxon>
    </lineage>
</organism>
<dbReference type="AlphaFoldDB" id="A0A6A5ZB81"/>
<proteinExistence type="predicted"/>
<evidence type="ECO:0000313" key="1">
    <source>
        <dbReference type="EMBL" id="KAF2116732.1"/>
    </source>
</evidence>
<reference evidence="1" key="1">
    <citation type="journal article" date="2020" name="Stud. Mycol.">
        <title>101 Dothideomycetes genomes: a test case for predicting lifestyles and emergence of pathogens.</title>
        <authorList>
            <person name="Haridas S."/>
            <person name="Albert R."/>
            <person name="Binder M."/>
            <person name="Bloem J."/>
            <person name="Labutti K."/>
            <person name="Salamov A."/>
            <person name="Andreopoulos B."/>
            <person name="Baker S."/>
            <person name="Barry K."/>
            <person name="Bills G."/>
            <person name="Bluhm B."/>
            <person name="Cannon C."/>
            <person name="Castanera R."/>
            <person name="Culley D."/>
            <person name="Daum C."/>
            <person name="Ezra D."/>
            <person name="Gonzalez J."/>
            <person name="Henrissat B."/>
            <person name="Kuo A."/>
            <person name="Liang C."/>
            <person name="Lipzen A."/>
            <person name="Lutzoni F."/>
            <person name="Magnuson J."/>
            <person name="Mondo S."/>
            <person name="Nolan M."/>
            <person name="Ohm R."/>
            <person name="Pangilinan J."/>
            <person name="Park H.-J."/>
            <person name="Ramirez L."/>
            <person name="Alfaro M."/>
            <person name="Sun H."/>
            <person name="Tritt A."/>
            <person name="Yoshinaga Y."/>
            <person name="Zwiers L.-H."/>
            <person name="Turgeon B."/>
            <person name="Goodwin S."/>
            <person name="Spatafora J."/>
            <person name="Crous P."/>
            <person name="Grigoriev I."/>
        </authorList>
    </citation>
    <scope>NUCLEOTIDE SEQUENCE</scope>
    <source>
        <strain evidence="1">CBS 627.86</strain>
    </source>
</reference>